<dbReference type="InterPro" id="IPR036191">
    <property type="entry name" value="RRF_sf"/>
</dbReference>
<comment type="similarity">
    <text evidence="2 5">Belongs to the RRF family.</text>
</comment>
<dbReference type="AlphaFoldDB" id="A0A0W8I1H2"/>
<dbReference type="Pfam" id="PF01765">
    <property type="entry name" value="RRF"/>
    <property type="match status" value="1"/>
</dbReference>
<proteinExistence type="inferred from homology"/>
<reference evidence="7 8" key="1">
    <citation type="submission" date="2015-12" db="EMBL/GenBank/DDBJ databases">
        <title>Serinicoccus chungangenesis strain CD08_5 genome sequencing and assembly.</title>
        <authorList>
            <person name="Chander A.M."/>
            <person name="Kaur G."/>
            <person name="Nair G.R."/>
            <person name="Dhawan D.K."/>
            <person name="Kochhar R.K."/>
            <person name="Mayilraj S."/>
            <person name="Bhadada S.K."/>
        </authorList>
    </citation>
    <scope>NUCLEOTIDE SEQUENCE [LARGE SCALE GENOMIC DNA]</scope>
    <source>
        <strain evidence="7 8">CD08_5</strain>
    </source>
</reference>
<comment type="subcellular location">
    <subcellularLocation>
        <location evidence="1 5">Cytoplasm</location>
    </subcellularLocation>
</comment>
<dbReference type="RefSeq" id="WP_058892468.1">
    <property type="nucleotide sequence ID" value="NZ_LQBL01000032.1"/>
</dbReference>
<evidence type="ECO:0000256" key="2">
    <source>
        <dbReference type="ARBA" id="ARBA00005912"/>
    </source>
</evidence>
<gene>
    <name evidence="5" type="primary">frr</name>
    <name evidence="7" type="ORF">AVL62_09615</name>
</gene>
<dbReference type="InterPro" id="IPR023584">
    <property type="entry name" value="Ribosome_recyc_fac_dom"/>
</dbReference>
<dbReference type="OrthoDB" id="9804006at2"/>
<evidence type="ECO:0000259" key="6">
    <source>
        <dbReference type="Pfam" id="PF01765"/>
    </source>
</evidence>
<dbReference type="InterPro" id="IPR002661">
    <property type="entry name" value="Ribosome_recyc_fac"/>
</dbReference>
<dbReference type="STRING" id="767452.AVL62_09615"/>
<dbReference type="CDD" id="cd00520">
    <property type="entry name" value="RRF"/>
    <property type="match status" value="1"/>
</dbReference>
<evidence type="ECO:0000313" key="8">
    <source>
        <dbReference type="Proteomes" id="UP000054837"/>
    </source>
</evidence>
<dbReference type="HAMAP" id="MF_00040">
    <property type="entry name" value="RRF"/>
    <property type="match status" value="1"/>
</dbReference>
<dbReference type="GO" id="GO:0043023">
    <property type="term" value="F:ribosomal large subunit binding"/>
    <property type="evidence" value="ECO:0007669"/>
    <property type="project" value="TreeGrafter"/>
</dbReference>
<comment type="caution">
    <text evidence="7">The sequence shown here is derived from an EMBL/GenBank/DDBJ whole genome shotgun (WGS) entry which is preliminary data.</text>
</comment>
<name>A0A0W8I1H2_9MICO</name>
<dbReference type="PANTHER" id="PTHR20982">
    <property type="entry name" value="RIBOSOME RECYCLING FACTOR"/>
    <property type="match status" value="1"/>
</dbReference>
<keyword evidence="3 5" id="KW-0963">Cytoplasm</keyword>
<evidence type="ECO:0000256" key="4">
    <source>
        <dbReference type="ARBA" id="ARBA00022917"/>
    </source>
</evidence>
<dbReference type="FunFam" id="1.10.132.20:FF:000001">
    <property type="entry name" value="Ribosome-recycling factor"/>
    <property type="match status" value="1"/>
</dbReference>
<organism evidence="7 8">
    <name type="scientific">Serinicoccus chungangensis</name>
    <dbReference type="NCBI Taxonomy" id="767452"/>
    <lineage>
        <taxon>Bacteria</taxon>
        <taxon>Bacillati</taxon>
        <taxon>Actinomycetota</taxon>
        <taxon>Actinomycetes</taxon>
        <taxon>Micrococcales</taxon>
        <taxon>Ornithinimicrobiaceae</taxon>
        <taxon>Serinicoccus</taxon>
    </lineage>
</organism>
<evidence type="ECO:0000313" key="7">
    <source>
        <dbReference type="EMBL" id="KUG51571.1"/>
    </source>
</evidence>
<dbReference type="GO" id="GO:0005737">
    <property type="term" value="C:cytoplasm"/>
    <property type="evidence" value="ECO:0007669"/>
    <property type="project" value="UniProtKB-SubCell"/>
</dbReference>
<sequence length="188" mass="21218">MSEVVEMALMEAEEKMDKALEVAREDMASIRTGRAHPGMFTKLQVDYYGAPTPLQQLASFSIQDARTVLITPYDRSAMKDIEKALREADLGANPSNDGNAIRIVMPQLTEERRREYIKLAHAKGEDAKVTVRHVRRHAKDVIDRAVKDGEIGEDDGTRGEKELEALTRRHVEVVDDILKHKEAELLEV</sequence>
<comment type="function">
    <text evidence="5">Responsible for the release of ribosomes from messenger RNA at the termination of protein biosynthesis. May increase the efficiency of translation by recycling ribosomes from one round of translation to another.</text>
</comment>
<dbReference type="Proteomes" id="UP000054837">
    <property type="component" value="Unassembled WGS sequence"/>
</dbReference>
<keyword evidence="4 5" id="KW-0648">Protein biosynthesis</keyword>
<evidence type="ECO:0000256" key="3">
    <source>
        <dbReference type="ARBA" id="ARBA00022490"/>
    </source>
</evidence>
<dbReference type="PANTHER" id="PTHR20982:SF3">
    <property type="entry name" value="MITOCHONDRIAL RIBOSOME RECYCLING FACTOR PSEUDO 1"/>
    <property type="match status" value="1"/>
</dbReference>
<dbReference type="GO" id="GO:0006415">
    <property type="term" value="P:translational termination"/>
    <property type="evidence" value="ECO:0007669"/>
    <property type="project" value="UniProtKB-UniRule"/>
</dbReference>
<dbReference type="NCBIfam" id="TIGR00496">
    <property type="entry name" value="frr"/>
    <property type="match status" value="1"/>
</dbReference>
<dbReference type="Gene3D" id="1.10.132.20">
    <property type="entry name" value="Ribosome-recycling factor"/>
    <property type="match status" value="1"/>
</dbReference>
<evidence type="ECO:0000256" key="5">
    <source>
        <dbReference type="HAMAP-Rule" id="MF_00040"/>
    </source>
</evidence>
<dbReference type="Gene3D" id="3.30.1360.40">
    <property type="match status" value="1"/>
</dbReference>
<protein>
    <recommendedName>
        <fullName evidence="5">Ribosome-recycling factor</fullName>
        <shortName evidence="5">RRF</shortName>
    </recommendedName>
    <alternativeName>
        <fullName evidence="5">Ribosome-releasing factor</fullName>
    </alternativeName>
</protein>
<dbReference type="FunFam" id="3.30.1360.40:FF:000001">
    <property type="entry name" value="Ribosome-recycling factor"/>
    <property type="match status" value="1"/>
</dbReference>
<feature type="domain" description="Ribosome recycling factor" evidence="6">
    <location>
        <begin position="24"/>
        <end position="186"/>
    </location>
</feature>
<dbReference type="SUPFAM" id="SSF55194">
    <property type="entry name" value="Ribosome recycling factor, RRF"/>
    <property type="match status" value="1"/>
</dbReference>
<dbReference type="EMBL" id="LQBL01000032">
    <property type="protein sequence ID" value="KUG51571.1"/>
    <property type="molecule type" value="Genomic_DNA"/>
</dbReference>
<accession>A0A0W8I1H2</accession>
<keyword evidence="8" id="KW-1185">Reference proteome</keyword>
<evidence type="ECO:0000256" key="1">
    <source>
        <dbReference type="ARBA" id="ARBA00004496"/>
    </source>
</evidence>